<dbReference type="EMBL" id="CP115965">
    <property type="protein sequence ID" value="WZW97732.1"/>
    <property type="molecule type" value="Genomic_DNA"/>
</dbReference>
<dbReference type="InterPro" id="IPR000683">
    <property type="entry name" value="Gfo/Idh/MocA-like_OxRdtase_N"/>
</dbReference>
<dbReference type="PANTHER" id="PTHR43818:SF11">
    <property type="entry name" value="BCDNA.GH03377"/>
    <property type="match status" value="1"/>
</dbReference>
<dbReference type="Proteomes" id="UP001434337">
    <property type="component" value="Chromosome"/>
</dbReference>
<dbReference type="PANTHER" id="PTHR43818">
    <property type="entry name" value="BCDNA.GH03377"/>
    <property type="match status" value="1"/>
</dbReference>
<dbReference type="InterPro" id="IPR055170">
    <property type="entry name" value="GFO_IDH_MocA-like_dom"/>
</dbReference>
<reference evidence="4 5" key="1">
    <citation type="journal article" date="2023" name="Environ Microbiome">
        <title>A coral-associated actinobacterium mitigates coral bleaching under heat stress.</title>
        <authorList>
            <person name="Li J."/>
            <person name="Zou Y."/>
            <person name="Li Q."/>
            <person name="Zhang J."/>
            <person name="Bourne D.G."/>
            <person name="Lyu Y."/>
            <person name="Liu C."/>
            <person name="Zhang S."/>
        </authorList>
    </citation>
    <scope>NUCLEOTIDE SEQUENCE [LARGE SCALE GENOMIC DNA]</scope>
    <source>
        <strain evidence="4 5">SCSIO 13291</strain>
    </source>
</reference>
<dbReference type="InterPro" id="IPR050463">
    <property type="entry name" value="Gfo/Idh/MocA_oxidrdct_glycsds"/>
</dbReference>
<accession>A0ABZ3C4J5</accession>
<dbReference type="RefSeq" id="WP_342372035.1">
    <property type="nucleotide sequence ID" value="NZ_CP115965.1"/>
</dbReference>
<dbReference type="SUPFAM" id="SSF55347">
    <property type="entry name" value="Glyceraldehyde-3-phosphate dehydrogenase-like, C-terminal domain"/>
    <property type="match status" value="1"/>
</dbReference>
<dbReference type="SUPFAM" id="SSF51735">
    <property type="entry name" value="NAD(P)-binding Rossmann-fold domains"/>
    <property type="match status" value="1"/>
</dbReference>
<gene>
    <name evidence="4" type="ORF">PCC79_12610</name>
</gene>
<organism evidence="4 5">
    <name type="scientific">Propioniciclava soli</name>
    <dbReference type="NCBI Taxonomy" id="2775081"/>
    <lineage>
        <taxon>Bacteria</taxon>
        <taxon>Bacillati</taxon>
        <taxon>Actinomycetota</taxon>
        <taxon>Actinomycetes</taxon>
        <taxon>Propionibacteriales</taxon>
        <taxon>Propionibacteriaceae</taxon>
        <taxon>Propioniciclava</taxon>
    </lineage>
</organism>
<evidence type="ECO:0000313" key="4">
    <source>
        <dbReference type="EMBL" id="WZW97732.1"/>
    </source>
</evidence>
<evidence type="ECO:0000313" key="5">
    <source>
        <dbReference type="Proteomes" id="UP001434337"/>
    </source>
</evidence>
<keyword evidence="5" id="KW-1185">Reference proteome</keyword>
<keyword evidence="1" id="KW-0560">Oxidoreductase</keyword>
<evidence type="ECO:0000259" key="2">
    <source>
        <dbReference type="Pfam" id="PF01408"/>
    </source>
</evidence>
<dbReference type="Gene3D" id="3.30.360.10">
    <property type="entry name" value="Dihydrodipicolinate Reductase, domain 2"/>
    <property type="match status" value="1"/>
</dbReference>
<name>A0ABZ3C4J5_9ACTN</name>
<dbReference type="Gene3D" id="3.40.50.720">
    <property type="entry name" value="NAD(P)-binding Rossmann-like Domain"/>
    <property type="match status" value="1"/>
</dbReference>
<sequence length="349" mass="38167">MNDAVPIRFAAIGLDHAHIFGQTRGLLAAGAELVGVATRDERSGIAQTFHENAPDVPTRSEAELLADPDIDVIVTAAIPKDRAEIALAALRVGKDVMTDKPGCTTMAQLEELRATVAETGRIWSVTYSERFEVPAVARAGEIARSGRIGQVVQTLGLGPHREGDRAHLGASGGRPDWFYDEANFGGILVDIASHQFDQFLWFTNSTTAEVASSTVANYAHPDDPAFQDFGDVVLRNDHATGYVRVDWFTPEGLPTWGDGRLFILGTQGYIELRKYVDIAGREGTNHLFVADADGVHHESCDDLPVTYYRQFLDDVRDRTETACPQEHTFEVMRLALQAQADAVRQGHLA</sequence>
<dbReference type="Pfam" id="PF01408">
    <property type="entry name" value="GFO_IDH_MocA"/>
    <property type="match status" value="1"/>
</dbReference>
<dbReference type="Pfam" id="PF22725">
    <property type="entry name" value="GFO_IDH_MocA_C3"/>
    <property type="match status" value="1"/>
</dbReference>
<evidence type="ECO:0000256" key="1">
    <source>
        <dbReference type="ARBA" id="ARBA00023002"/>
    </source>
</evidence>
<feature type="domain" description="Gfo/Idh/MocA-like oxidoreductase N-terminal" evidence="2">
    <location>
        <begin position="29"/>
        <end position="127"/>
    </location>
</feature>
<proteinExistence type="predicted"/>
<protein>
    <submittedName>
        <fullName evidence="4">Gfo/Idh/MocA family oxidoreductase</fullName>
    </submittedName>
</protein>
<dbReference type="InterPro" id="IPR036291">
    <property type="entry name" value="NAD(P)-bd_dom_sf"/>
</dbReference>
<evidence type="ECO:0000259" key="3">
    <source>
        <dbReference type="Pfam" id="PF22725"/>
    </source>
</evidence>
<feature type="domain" description="GFO/IDH/MocA-like oxidoreductase" evidence="3">
    <location>
        <begin position="137"/>
        <end position="271"/>
    </location>
</feature>